<dbReference type="EMBL" id="BOOO01000022">
    <property type="protein sequence ID" value="GII31047.1"/>
    <property type="molecule type" value="Genomic_DNA"/>
</dbReference>
<dbReference type="RefSeq" id="WP_203954975.1">
    <property type="nucleotide sequence ID" value="NZ_BOOO01000022.1"/>
</dbReference>
<sequence length="109" mass="12182">MNRNHIGVRNRPEVGLQMRIVALAWALSESAFAEIDMFAWVQQWQIERTWRTHSYRDRRFAALMACSSCAATGETDSGSACRTCRGAGRLNLLEPPGSPDQGTPDSARR</sequence>
<evidence type="ECO:0000313" key="1">
    <source>
        <dbReference type="EMBL" id="GII31047.1"/>
    </source>
</evidence>
<keyword evidence="2" id="KW-1185">Reference proteome</keyword>
<gene>
    <name evidence="1" type="ORF">Pmi06nite_44890</name>
</gene>
<organism evidence="1 2">
    <name type="scientific">Planotetraspora mira</name>
    <dbReference type="NCBI Taxonomy" id="58121"/>
    <lineage>
        <taxon>Bacteria</taxon>
        <taxon>Bacillati</taxon>
        <taxon>Actinomycetota</taxon>
        <taxon>Actinomycetes</taxon>
        <taxon>Streptosporangiales</taxon>
        <taxon>Streptosporangiaceae</taxon>
        <taxon>Planotetraspora</taxon>
    </lineage>
</organism>
<accession>A0A8J3TTG1</accession>
<evidence type="ECO:0000313" key="2">
    <source>
        <dbReference type="Proteomes" id="UP000650628"/>
    </source>
</evidence>
<proteinExistence type="predicted"/>
<dbReference type="Proteomes" id="UP000650628">
    <property type="component" value="Unassembled WGS sequence"/>
</dbReference>
<name>A0A8J3TTG1_9ACTN</name>
<comment type="caution">
    <text evidence="1">The sequence shown here is derived from an EMBL/GenBank/DDBJ whole genome shotgun (WGS) entry which is preliminary data.</text>
</comment>
<protein>
    <submittedName>
        <fullName evidence="1">Uncharacterized protein</fullName>
    </submittedName>
</protein>
<dbReference type="AlphaFoldDB" id="A0A8J3TTG1"/>
<reference evidence="1 2" key="1">
    <citation type="submission" date="2021-01" db="EMBL/GenBank/DDBJ databases">
        <title>Whole genome shotgun sequence of Planotetraspora mira NBRC 15435.</title>
        <authorList>
            <person name="Komaki H."/>
            <person name="Tamura T."/>
        </authorList>
    </citation>
    <scope>NUCLEOTIDE SEQUENCE [LARGE SCALE GENOMIC DNA]</scope>
    <source>
        <strain evidence="1 2">NBRC 15435</strain>
    </source>
</reference>